<accession>X6LE39</accession>
<dbReference type="EMBL" id="ASPP01042810">
    <property type="protein sequence ID" value="ETN99818.1"/>
    <property type="molecule type" value="Genomic_DNA"/>
</dbReference>
<proteinExistence type="predicted"/>
<gene>
    <name evidence="1" type="ORF">RFI_37650</name>
</gene>
<dbReference type="Gene3D" id="3.30.40.10">
    <property type="entry name" value="Zinc/RING finger domain, C3HC4 (zinc finger)"/>
    <property type="match status" value="1"/>
</dbReference>
<protein>
    <recommendedName>
        <fullName evidence="3">TRAF-type domain-containing protein</fullName>
    </recommendedName>
</protein>
<evidence type="ECO:0000313" key="2">
    <source>
        <dbReference type="Proteomes" id="UP000023152"/>
    </source>
</evidence>
<dbReference type="AlphaFoldDB" id="X6LE39"/>
<evidence type="ECO:0000313" key="1">
    <source>
        <dbReference type="EMBL" id="ETN99818.1"/>
    </source>
</evidence>
<keyword evidence="2" id="KW-1185">Reference proteome</keyword>
<organism evidence="1 2">
    <name type="scientific">Reticulomyxa filosa</name>
    <dbReference type="NCBI Taxonomy" id="46433"/>
    <lineage>
        <taxon>Eukaryota</taxon>
        <taxon>Sar</taxon>
        <taxon>Rhizaria</taxon>
        <taxon>Retaria</taxon>
        <taxon>Foraminifera</taxon>
        <taxon>Monothalamids</taxon>
        <taxon>Reticulomyxidae</taxon>
        <taxon>Reticulomyxa</taxon>
    </lineage>
</organism>
<name>X6LE39_RETFI</name>
<dbReference type="Proteomes" id="UP000023152">
    <property type="component" value="Unassembled WGS sequence"/>
</dbReference>
<dbReference type="InterPro" id="IPR013083">
    <property type="entry name" value="Znf_RING/FYVE/PHD"/>
</dbReference>
<feature type="non-terminal residue" evidence="1">
    <location>
        <position position="149"/>
    </location>
</feature>
<comment type="caution">
    <text evidence="1">The sequence shown here is derived from an EMBL/GenBank/DDBJ whole genome shotgun (WGS) entry which is preliminary data.</text>
</comment>
<evidence type="ECO:0008006" key="3">
    <source>
        <dbReference type="Google" id="ProtNLM"/>
    </source>
</evidence>
<sequence>MEEEKSKDNAKLDLKSITEQQSCFDKNWILHLNKQESINDFICLICKQVANNPMEINCSQHENMDESLIVGGNCLNQFLNQNPNSCPVEPHDNCSYFRSRVAKRYINELDVICPRQLQQEQEQQLQMSTQQGYEEGETSEIVNCDFKGK</sequence>
<reference evidence="1 2" key="1">
    <citation type="journal article" date="2013" name="Curr. Biol.">
        <title>The Genome of the Foraminiferan Reticulomyxa filosa.</title>
        <authorList>
            <person name="Glockner G."/>
            <person name="Hulsmann N."/>
            <person name="Schleicher M."/>
            <person name="Noegel A.A."/>
            <person name="Eichinger L."/>
            <person name="Gallinger C."/>
            <person name="Pawlowski J."/>
            <person name="Sierra R."/>
            <person name="Euteneuer U."/>
            <person name="Pillet L."/>
            <person name="Moustafa A."/>
            <person name="Platzer M."/>
            <person name="Groth M."/>
            <person name="Szafranski K."/>
            <person name="Schliwa M."/>
        </authorList>
    </citation>
    <scope>NUCLEOTIDE SEQUENCE [LARGE SCALE GENOMIC DNA]</scope>
</reference>